<dbReference type="OrthoDB" id="9814648at2"/>
<dbReference type="EMBL" id="QFFM01000013">
    <property type="protein sequence ID" value="PWG65328.1"/>
    <property type="molecule type" value="Genomic_DNA"/>
</dbReference>
<name>A0A2U2N8A1_9BIFI</name>
<dbReference type="PANTHER" id="PTHR43415">
    <property type="entry name" value="SPERMIDINE N(1)-ACETYLTRANSFERASE"/>
    <property type="match status" value="1"/>
</dbReference>
<dbReference type="AlphaFoldDB" id="A0A2U2N8A1"/>
<feature type="region of interest" description="Disordered" evidence="1">
    <location>
        <begin position="182"/>
        <end position="206"/>
    </location>
</feature>
<evidence type="ECO:0000313" key="4">
    <source>
        <dbReference type="Proteomes" id="UP000245876"/>
    </source>
</evidence>
<comment type="caution">
    <text evidence="3">The sequence shown here is derived from an EMBL/GenBank/DDBJ whole genome shotgun (WGS) entry which is preliminary data.</text>
</comment>
<dbReference type="Gene3D" id="3.40.630.30">
    <property type="match status" value="1"/>
</dbReference>
<feature type="domain" description="N-acetyltransferase" evidence="2">
    <location>
        <begin position="6"/>
        <end position="170"/>
    </location>
</feature>
<reference evidence="3 4" key="1">
    <citation type="journal article" date="2018" name="Int. J. Syst. Evol. Microbiol.">
        <title>Bifidobacterium callitrichidarum sp. nov. from the faeces of the emperor tamarin (Saguinus imperator).</title>
        <authorList>
            <person name="Modesto M."/>
            <person name="Michelini S."/>
            <person name="Sansosti M.C."/>
            <person name="De Filippo C."/>
            <person name="Cavalieri D."/>
            <person name="Qvirist L."/>
            <person name="Andlid T."/>
            <person name="Spiezio C."/>
            <person name="Sandri C."/>
            <person name="Pascarelli S."/>
            <person name="Sgorbati B."/>
            <person name="Mattarelli P."/>
        </authorList>
    </citation>
    <scope>NUCLEOTIDE SEQUENCE [LARGE SCALE GENOMIC DNA]</scope>
    <source>
        <strain evidence="3 4">TRI 5</strain>
    </source>
</reference>
<dbReference type="InterPro" id="IPR000182">
    <property type="entry name" value="GNAT_dom"/>
</dbReference>
<gene>
    <name evidence="3" type="ORF">DF196_07350</name>
</gene>
<dbReference type="SUPFAM" id="SSF55729">
    <property type="entry name" value="Acyl-CoA N-acyltransferases (Nat)"/>
    <property type="match status" value="1"/>
</dbReference>
<dbReference type="RefSeq" id="WP_109057207.1">
    <property type="nucleotide sequence ID" value="NZ_QFFM01000013.1"/>
</dbReference>
<accession>A0A2U2N8A1</accession>
<evidence type="ECO:0000313" key="3">
    <source>
        <dbReference type="EMBL" id="PWG65328.1"/>
    </source>
</evidence>
<protein>
    <submittedName>
        <fullName evidence="3">GNAT family N-acetyltransferase</fullName>
    </submittedName>
</protein>
<dbReference type="Pfam" id="PF13302">
    <property type="entry name" value="Acetyltransf_3"/>
    <property type="match status" value="1"/>
</dbReference>
<evidence type="ECO:0000256" key="1">
    <source>
        <dbReference type="SAM" id="MobiDB-lite"/>
    </source>
</evidence>
<dbReference type="PROSITE" id="PS51186">
    <property type="entry name" value="GNAT"/>
    <property type="match status" value="1"/>
</dbReference>
<dbReference type="Proteomes" id="UP000245876">
    <property type="component" value="Unassembled WGS sequence"/>
</dbReference>
<dbReference type="GO" id="GO:0016747">
    <property type="term" value="F:acyltransferase activity, transferring groups other than amino-acyl groups"/>
    <property type="evidence" value="ECO:0007669"/>
    <property type="project" value="InterPro"/>
</dbReference>
<organism evidence="3 4">
    <name type="scientific">Bifidobacterium callitrichidarum</name>
    <dbReference type="NCBI Taxonomy" id="2052941"/>
    <lineage>
        <taxon>Bacteria</taxon>
        <taxon>Bacillati</taxon>
        <taxon>Actinomycetota</taxon>
        <taxon>Actinomycetes</taxon>
        <taxon>Bifidobacteriales</taxon>
        <taxon>Bifidobacteriaceae</taxon>
        <taxon>Bifidobacterium</taxon>
    </lineage>
</organism>
<sequence length="206" mass="23338">MPNNVVTLRATEPSDYPYLEAWWNDVSVADGCRATLDDLPRERVDALFHGWSDINDEHRFGRTVLDPGGMPIGHIAAWDCEDPDRDATMGILIGPYFQGLGYGNQAMKLGIRIAADQLKAKTITVKVWSFNLRARHMYESLGFKEVDRTAKAVERNGTSFDEVVYRAPIDVLLERIAAEQTERTEGEEMERQRFAAQRPGDKLPLR</sequence>
<keyword evidence="3" id="KW-0808">Transferase</keyword>
<proteinExistence type="predicted"/>
<dbReference type="PANTHER" id="PTHR43415:SF3">
    <property type="entry name" value="GNAT-FAMILY ACETYLTRANSFERASE"/>
    <property type="match status" value="1"/>
</dbReference>
<keyword evidence="4" id="KW-1185">Reference proteome</keyword>
<evidence type="ECO:0000259" key="2">
    <source>
        <dbReference type="PROSITE" id="PS51186"/>
    </source>
</evidence>
<dbReference type="InterPro" id="IPR016181">
    <property type="entry name" value="Acyl_CoA_acyltransferase"/>
</dbReference>